<reference evidence="1 2" key="1">
    <citation type="submission" date="2013-03" db="EMBL/GenBank/DDBJ databases">
        <title>The Genome Sequence of Phialophora europaea CBS 101466.</title>
        <authorList>
            <consortium name="The Broad Institute Genomics Platform"/>
            <person name="Cuomo C."/>
            <person name="de Hoog S."/>
            <person name="Gorbushina A."/>
            <person name="Walker B."/>
            <person name="Young S.K."/>
            <person name="Zeng Q."/>
            <person name="Gargeya S."/>
            <person name="Fitzgerald M."/>
            <person name="Haas B."/>
            <person name="Abouelleil A."/>
            <person name="Allen A.W."/>
            <person name="Alvarado L."/>
            <person name="Arachchi H.M."/>
            <person name="Berlin A.M."/>
            <person name="Chapman S.B."/>
            <person name="Gainer-Dewar J."/>
            <person name="Goldberg J."/>
            <person name="Griggs A."/>
            <person name="Gujja S."/>
            <person name="Hansen M."/>
            <person name="Howarth C."/>
            <person name="Imamovic A."/>
            <person name="Ireland A."/>
            <person name="Larimer J."/>
            <person name="McCowan C."/>
            <person name="Murphy C."/>
            <person name="Pearson M."/>
            <person name="Poon T.W."/>
            <person name="Priest M."/>
            <person name="Roberts A."/>
            <person name="Saif S."/>
            <person name="Shea T."/>
            <person name="Sisk P."/>
            <person name="Sykes S."/>
            <person name="Wortman J."/>
            <person name="Nusbaum C."/>
            <person name="Birren B."/>
        </authorList>
    </citation>
    <scope>NUCLEOTIDE SEQUENCE [LARGE SCALE GENOMIC DNA]</scope>
    <source>
        <strain evidence="1 2">CBS 101466</strain>
    </source>
</reference>
<accession>W2RLG9</accession>
<keyword evidence="2" id="KW-1185">Reference proteome</keyword>
<protein>
    <recommendedName>
        <fullName evidence="3">Carboxymuconolactone decarboxylase-like domain-containing protein</fullName>
    </recommendedName>
</protein>
<dbReference type="Proteomes" id="UP000030752">
    <property type="component" value="Unassembled WGS sequence"/>
</dbReference>
<name>W2RLG9_CYPE1</name>
<dbReference type="InParanoid" id="W2RLG9"/>
<dbReference type="InterPro" id="IPR029032">
    <property type="entry name" value="AhpD-like"/>
</dbReference>
<dbReference type="Gene3D" id="1.20.1290.10">
    <property type="entry name" value="AhpD-like"/>
    <property type="match status" value="1"/>
</dbReference>
<dbReference type="STRING" id="1220924.W2RLG9"/>
<dbReference type="OrthoDB" id="5537330at2759"/>
<evidence type="ECO:0000313" key="1">
    <source>
        <dbReference type="EMBL" id="ETN37165.1"/>
    </source>
</evidence>
<gene>
    <name evidence="1" type="ORF">HMPREF1541_08155</name>
</gene>
<dbReference type="PANTHER" id="PTHR28180">
    <property type="entry name" value="CONSERVED MITOCHONDRIAL PROTEIN-RELATED"/>
    <property type="match status" value="1"/>
</dbReference>
<dbReference type="EMBL" id="KB822724">
    <property type="protein sequence ID" value="ETN37165.1"/>
    <property type="molecule type" value="Genomic_DNA"/>
</dbReference>
<sequence>MGLPSVITPTLLSTIRTYPRLPANTWYLLAATALSTLNRPDEIPKVFSHALESGGGAKESKPSQEEQLQIARRTREALVKTSAIIGLPKTINALFALKGVTPKHLFDEPLGYSPSNRAVDIYTTPTAQILQRGQKFFDKVYGKVTGRVMGQMDRSGTEDLGLLARLEYGYVLSPVGILNAPETSYMVLASLIPQDVNPQLKGHLVGALNNGATEEEVKAVRDVVIKVCEASGMKMLDAQSLNGWGWREEVAPVKLPKTSKL</sequence>
<dbReference type="SUPFAM" id="SSF69118">
    <property type="entry name" value="AhpD-like"/>
    <property type="match status" value="1"/>
</dbReference>
<evidence type="ECO:0000313" key="2">
    <source>
        <dbReference type="Proteomes" id="UP000030752"/>
    </source>
</evidence>
<proteinExistence type="predicted"/>
<dbReference type="HOGENOM" id="CLU_065389_3_0_1"/>
<dbReference type="AlphaFoldDB" id="W2RLG9"/>
<evidence type="ECO:0008006" key="3">
    <source>
        <dbReference type="Google" id="ProtNLM"/>
    </source>
</evidence>
<dbReference type="PANTHER" id="PTHR28180:SF2">
    <property type="entry name" value="PEROXISOMAL PROTEIN 2"/>
    <property type="match status" value="1"/>
</dbReference>
<dbReference type="FunCoup" id="W2RLG9">
    <property type="interactions" value="6"/>
</dbReference>
<dbReference type="GeneID" id="19975494"/>
<organism evidence="1 2">
    <name type="scientific">Cyphellophora europaea (strain CBS 101466)</name>
    <name type="common">Phialophora europaea</name>
    <dbReference type="NCBI Taxonomy" id="1220924"/>
    <lineage>
        <taxon>Eukaryota</taxon>
        <taxon>Fungi</taxon>
        <taxon>Dikarya</taxon>
        <taxon>Ascomycota</taxon>
        <taxon>Pezizomycotina</taxon>
        <taxon>Eurotiomycetes</taxon>
        <taxon>Chaetothyriomycetidae</taxon>
        <taxon>Chaetothyriales</taxon>
        <taxon>Cyphellophoraceae</taxon>
        <taxon>Cyphellophora</taxon>
    </lineage>
</organism>
<dbReference type="eggNOG" id="ENOG502RCP9">
    <property type="taxonomic scope" value="Eukaryota"/>
</dbReference>
<dbReference type="InterPro" id="IPR052999">
    <property type="entry name" value="PTS1_Protein"/>
</dbReference>
<dbReference type="VEuPathDB" id="FungiDB:HMPREF1541_08155"/>
<dbReference type="RefSeq" id="XP_008720697.1">
    <property type="nucleotide sequence ID" value="XM_008722475.1"/>
</dbReference>